<sequence length="263" mass="30700">MKTKLILILAIILFPSCKTQQLESKTSMPKVENRLEGELDYTKGGFELVQWQKGGDEITLGRIDEQGNIHFNLPEYDIKALGKNHNESSLESQFTMLKCKDKGEYDMMGQPLFKTPYDDVYSQMYPPMYVKKYGVPIAYVSLISDGRMLIKENFDKIIGSKYYWMYIDRDLEYKDSCIRPSFKDPNLEFELTADVAFKKGWNFIERNLVEVQNYGENNEQITPKKIHFTRSNPNSKDVKWYLVRAKSSEEIQAAKKEFELKGQ</sequence>
<proteinExistence type="predicted"/>
<name>A0ABR7V6C8_9FLAO</name>
<reference evidence="1" key="1">
    <citation type="submission" date="2020-05" db="EMBL/GenBank/DDBJ databases">
        <title>The draft genome sequence of Maribacter sp. ANRC-HE7.</title>
        <authorList>
            <person name="Mu L."/>
        </authorList>
    </citation>
    <scope>NUCLEOTIDE SEQUENCE</scope>
    <source>
        <strain evidence="1">ANRC-HE7</strain>
    </source>
</reference>
<gene>
    <name evidence="1" type="ORF">HPE56_15580</name>
</gene>
<dbReference type="RefSeq" id="WP_188244679.1">
    <property type="nucleotide sequence ID" value="NZ_JABTCF010000011.1"/>
</dbReference>
<evidence type="ECO:0008006" key="3">
    <source>
        <dbReference type="Google" id="ProtNLM"/>
    </source>
</evidence>
<keyword evidence="2" id="KW-1185">Reference proteome</keyword>
<accession>A0ABR7V6C8</accession>
<organism evidence="1 2">
    <name type="scientific">Maribacter aquimaris</name>
    <dbReference type="NCBI Taxonomy" id="2737171"/>
    <lineage>
        <taxon>Bacteria</taxon>
        <taxon>Pseudomonadati</taxon>
        <taxon>Bacteroidota</taxon>
        <taxon>Flavobacteriia</taxon>
        <taxon>Flavobacteriales</taxon>
        <taxon>Flavobacteriaceae</taxon>
        <taxon>Maribacter</taxon>
    </lineage>
</organism>
<protein>
    <recommendedName>
        <fullName evidence="3">WG containing repeat-containing protein</fullName>
    </recommendedName>
</protein>
<comment type="caution">
    <text evidence="1">The sequence shown here is derived from an EMBL/GenBank/DDBJ whole genome shotgun (WGS) entry which is preliminary data.</text>
</comment>
<dbReference type="EMBL" id="JABTCF010000011">
    <property type="protein sequence ID" value="MBD0779221.1"/>
    <property type="molecule type" value="Genomic_DNA"/>
</dbReference>
<evidence type="ECO:0000313" key="1">
    <source>
        <dbReference type="EMBL" id="MBD0779221.1"/>
    </source>
</evidence>
<dbReference type="Proteomes" id="UP001166021">
    <property type="component" value="Unassembled WGS sequence"/>
</dbReference>
<evidence type="ECO:0000313" key="2">
    <source>
        <dbReference type="Proteomes" id="UP001166021"/>
    </source>
</evidence>